<evidence type="ECO:0000313" key="5">
    <source>
        <dbReference type="EMBL" id="PAA87764.1"/>
    </source>
</evidence>
<dbReference type="Gene3D" id="3.40.50.300">
    <property type="entry name" value="P-loop containing nucleotide triphosphate hydrolases"/>
    <property type="match status" value="1"/>
</dbReference>
<accession>A0A267GQS5</accession>
<organism evidence="5 6">
    <name type="scientific">Macrostomum lignano</name>
    <dbReference type="NCBI Taxonomy" id="282301"/>
    <lineage>
        <taxon>Eukaryota</taxon>
        <taxon>Metazoa</taxon>
        <taxon>Spiralia</taxon>
        <taxon>Lophotrochozoa</taxon>
        <taxon>Platyhelminthes</taxon>
        <taxon>Rhabditophora</taxon>
        <taxon>Macrostomorpha</taxon>
        <taxon>Macrostomida</taxon>
        <taxon>Macrostomidae</taxon>
        <taxon>Macrostomum</taxon>
    </lineage>
</organism>
<dbReference type="InterPro" id="IPR049630">
    <property type="entry name" value="DYDC-like_DD"/>
</dbReference>
<keyword evidence="2" id="KW-0677">Repeat</keyword>
<dbReference type="SMART" id="SM00382">
    <property type="entry name" value="AAA"/>
    <property type="match status" value="1"/>
</dbReference>
<dbReference type="InterPro" id="IPR052752">
    <property type="entry name" value="NACHT-WD_repeat"/>
</dbReference>
<feature type="region of interest" description="Disordered" evidence="3">
    <location>
        <begin position="1444"/>
        <end position="1565"/>
    </location>
</feature>
<dbReference type="Proteomes" id="UP000215902">
    <property type="component" value="Unassembled WGS sequence"/>
</dbReference>
<dbReference type="CDD" id="cd22966">
    <property type="entry name" value="DD_DYDC-like"/>
    <property type="match status" value="1"/>
</dbReference>
<dbReference type="InterPro" id="IPR003593">
    <property type="entry name" value="AAA+_ATPase"/>
</dbReference>
<dbReference type="Pfam" id="PF05186">
    <property type="entry name" value="Dpy-30"/>
    <property type="match status" value="1"/>
</dbReference>
<evidence type="ECO:0000313" key="6">
    <source>
        <dbReference type="Proteomes" id="UP000215902"/>
    </source>
</evidence>
<sequence>MPVQPRTSGRARQSGAVISSAKRPSVLKRFTQAIPAFLNLTDYKNEDFKKLMAGVLVDLPKKNSKTVRVFISSTFSDMHLERNVLMNQIYPKLKQFCREQHGIAFQIVDMRWGLHETAATDQTAAEVCLDEVENCQRISIGPHFLGILSHRYGSRQLPFSIRKSDMSAIEKAMEAQGDQTAMDLLRKFYRLDENQLQPVFILQSVVSAEEEQQLLEAAQSAADAAVKAGELTEARALEFTASVTHLEFVHGIVNCRPDRRRDVLLFRREISDLKERESDVTSARFADTSASGGLDEAVFEKLQDLKKQQLPRLLPSENSIEYRVTWQSLVESDPSYKNRLASDCENHLRRLIERAVRDLSELESNTLYTEVLQHSHQCVNYVSQFQGREDTIGTVRDYIVGPSRRPLVIHGCSGCGKTSVLARAGNLARQWLPETERDSALVLVRFLGTSPATSSIRQTLKSLCEQMVVFMGQSESEMLQYVDDFRELVEAFYQIAETLAQQGRRILIFLDSVDQLDSSDGAYTMNWMRNELPENVKLVLSTLPDMFGILDTCRLLLENDEACFVEVRALEPSLCSEIVRAMLESRGRCLTDPQWSVLRDAFQACSLPIYMNLLFNQALSWRSYTIVEPESIEASVRGAIFQLFRQLERQFGKLLVSHSLSYITASRSGLSEPELEDLLSLDEDVLGEIFEHHLPPFIRIPPLSWTRVRHAIGGYLAEREADGARVLFWYHRQFWEVATDYFFADVEHAKATHSRLSDYFLGVWAGRPKPFRCPAKLASKLARKGTAPPAEADRQVAAQPNALQLHADKTRRFNLRKLSELPFHLIHSGRLSDFHNYVTFNADFLEARLTSSSRIHVMRDLQLFLDLPESDRGDKAAALDAERVFNAIRIAALSLSHTSFALAVDLCGRLQSFAEKSPRIRKLLDGCRKHPHMAQIVPKIGCFDSGSSFTHCTIQVQLSLGKLCENGQFYVTSVAQNTVTWYDFEGNVLKTVRCQKPTLSHLTFLQVLPSSGCFLTPGKDKSGDTHKLYRANLHTGIWKVALDTLPEYVPKEILEDEDIVKGTSENHILFQCSQALKQPPGVKFLLLRVDPVEVVRFKTRSKSSRLASEGPMLNKDICIFFVGKIHSLDASSVDDPTKLFRPRLLLLDGMKEVELNCPEVKFDKESSDQIISVFMLDNGLLIISRTDANDAESENANPIVFTVRLFVVANGEVNENCCWKIERPKSEEDVAFSGVLSADFSTAALLFHNPISSGMGFVCKLSTGEFFTLAYDIILEKSFNLDEGDDDDMNLIKQSVYLDRTGDLLVSKGRSSFMFNLWSGKDGSFLRSVSGSPNFYLIGQPKDTDFLIINYLPEDSLNSSIIKINVLNMKVLADFDGDFEEEKVTTKKIKNGMFLYKPNPSRFYTVFFDKNIRGGFATELDVITGQKTIALEMGLPSITECLQSDSDEDSQLNEENKSENEFNRIEGEESADSEAKPIQANEDEYLEKSTSHSKVSEEAEAIQRALEEDEEYVDESGTGPIELERNSSKVADLKKADVTSPRSDEDNDSASAINYGEYTDDDEDDFSEGLDFDGFNFLSKKKENEDKNQRALERRAEAISLIEEKFRLATNNLLKDCFVYWDLEHVNFGLLKSLQGVDMKLIHPEVARLFPESPPSSPEPIEFEIKQPNSGIQLDGEKLPEEAVLSVLSEFLETETKYAILNHPAISPLPIGLFVTESETAYYERTSSLVKAVLSTDKRILHVLSCDKSGEDGDPDTLSGLVSLDLENRTVPNFLPLPKLSVDSEFIKTASQFVAMEIMRLADEDRLYVESQLDPTVAKTYATFKLILQQLKDFIRAKLLELQTNENVDYSEDDLLHKELMERIEKSVGVTATEEDDAETSMSEFIGTFLDEKQLSLKFTLSISEGDHCRPSYIHTRPQHPHHFVVQYIIASMTEYNEAFDKEAMCWPGQLVVCDTRDYKVLSVSKTFDAGVLYLLDDGIHCITYRLKVFNIETGELVRDLDPTNSVILKDMLATPDRRLVIGKKYEPPRSVKMMGRDDDSSDIEAFEDPAKIIQAFSTTDGTMVFNYSFEEEPFLMLAPSNDRIVMLLLHHPIQLYEIRSETASPPGQIDGSASGSAVVSQKPVRSYLETDYFNYVRTVLSQGMATVADKRPNDPVDYLAHWLIEFAQNRDRE</sequence>
<name>A0A267GQS5_9PLAT</name>
<dbReference type="Pfam" id="PF13191">
    <property type="entry name" value="AAA_16"/>
    <property type="match status" value="1"/>
</dbReference>
<dbReference type="Pfam" id="PF13271">
    <property type="entry name" value="DUF4062"/>
    <property type="match status" value="1"/>
</dbReference>
<dbReference type="InterPro" id="IPR007858">
    <property type="entry name" value="Dpy-30_motif"/>
</dbReference>
<dbReference type="Gene3D" id="1.20.890.10">
    <property type="entry name" value="cAMP-dependent protein kinase regulatory subunit, dimerization-anchoring domain"/>
    <property type="match status" value="1"/>
</dbReference>
<evidence type="ECO:0000256" key="1">
    <source>
        <dbReference type="ARBA" id="ARBA00022574"/>
    </source>
</evidence>
<dbReference type="InterPro" id="IPR041664">
    <property type="entry name" value="AAA_16"/>
</dbReference>
<proteinExistence type="predicted"/>
<evidence type="ECO:0000259" key="4">
    <source>
        <dbReference type="SMART" id="SM00382"/>
    </source>
</evidence>
<feature type="compositionally biased region" description="Basic and acidic residues" evidence="3">
    <location>
        <begin position="1522"/>
        <end position="1537"/>
    </location>
</feature>
<protein>
    <recommendedName>
        <fullName evidence="4">AAA+ ATPase domain-containing protein</fullName>
    </recommendedName>
</protein>
<dbReference type="InterPro" id="IPR057588">
    <property type="entry name" value="NWD1/2-like_WH"/>
</dbReference>
<evidence type="ECO:0000256" key="2">
    <source>
        <dbReference type="ARBA" id="ARBA00022737"/>
    </source>
</evidence>
<feature type="compositionally biased region" description="Basic and acidic residues" evidence="3">
    <location>
        <begin position="1454"/>
        <end position="1467"/>
    </location>
</feature>
<dbReference type="InterPro" id="IPR027417">
    <property type="entry name" value="P-loop_NTPase"/>
</dbReference>
<evidence type="ECO:0000256" key="3">
    <source>
        <dbReference type="SAM" id="MobiDB-lite"/>
    </source>
</evidence>
<keyword evidence="6" id="KW-1185">Reference proteome</keyword>
<dbReference type="EMBL" id="NIVC01000217">
    <property type="protein sequence ID" value="PAA87764.1"/>
    <property type="molecule type" value="Genomic_DNA"/>
</dbReference>
<dbReference type="PANTHER" id="PTHR19871">
    <property type="entry name" value="BETA TRANSDUCIN-RELATED PROTEIN"/>
    <property type="match status" value="1"/>
</dbReference>
<dbReference type="OrthoDB" id="2325716at2759"/>
<gene>
    <name evidence="5" type="ORF">BOX15_Mlig017730g1</name>
</gene>
<feature type="domain" description="AAA+ ATPase" evidence="4">
    <location>
        <begin position="403"/>
        <end position="561"/>
    </location>
</feature>
<feature type="compositionally biased region" description="Basic and acidic residues" evidence="3">
    <location>
        <begin position="1486"/>
        <end position="1497"/>
    </location>
</feature>
<dbReference type="PANTHER" id="PTHR19871:SF14">
    <property type="entry name" value="DUF4062 DOMAIN-CONTAINING PROTEIN"/>
    <property type="match status" value="1"/>
</dbReference>
<comment type="caution">
    <text evidence="5">The sequence shown here is derived from an EMBL/GenBank/DDBJ whole genome shotgun (WGS) entry which is preliminary data.</text>
</comment>
<dbReference type="SUPFAM" id="SSF52540">
    <property type="entry name" value="P-loop containing nucleoside triphosphate hydrolases"/>
    <property type="match status" value="1"/>
</dbReference>
<reference evidence="5 6" key="1">
    <citation type="submission" date="2017-06" db="EMBL/GenBank/DDBJ databases">
        <title>A platform for efficient transgenesis in Macrostomum lignano, a flatworm model organism for stem cell research.</title>
        <authorList>
            <person name="Berezikov E."/>
        </authorList>
    </citation>
    <scope>NUCLEOTIDE SEQUENCE [LARGE SCALE GENOMIC DNA]</scope>
    <source>
        <strain evidence="5">DV1</strain>
        <tissue evidence="5">Whole organism</tissue>
    </source>
</reference>
<dbReference type="Pfam" id="PF25469">
    <property type="entry name" value="WHD_NWD1"/>
    <property type="match status" value="1"/>
</dbReference>
<keyword evidence="1" id="KW-0853">WD repeat</keyword>
<dbReference type="InterPro" id="IPR025139">
    <property type="entry name" value="DUF4062"/>
</dbReference>
<dbReference type="STRING" id="282301.A0A267GQS5"/>